<proteinExistence type="inferred from homology"/>
<feature type="region of interest" description="Disordered" evidence="5">
    <location>
        <begin position="280"/>
        <end position="309"/>
    </location>
</feature>
<dbReference type="PRINTS" id="PR00039">
    <property type="entry name" value="HTHLYSR"/>
</dbReference>
<keyword evidence="3" id="KW-0238">DNA-binding</keyword>
<organism evidence="7">
    <name type="scientific">Alsobacter sp. KACC 23698</name>
    <dbReference type="NCBI Taxonomy" id="3149229"/>
    <lineage>
        <taxon>Bacteria</taxon>
        <taxon>Pseudomonadati</taxon>
        <taxon>Pseudomonadota</taxon>
        <taxon>Alphaproteobacteria</taxon>
        <taxon>Hyphomicrobiales</taxon>
        <taxon>Alsobacteraceae</taxon>
        <taxon>Alsobacter</taxon>
    </lineage>
</organism>
<dbReference type="Gene3D" id="3.40.190.290">
    <property type="match status" value="1"/>
</dbReference>
<dbReference type="Pfam" id="PF00126">
    <property type="entry name" value="HTH_1"/>
    <property type="match status" value="1"/>
</dbReference>
<dbReference type="GO" id="GO:0043565">
    <property type="term" value="F:sequence-specific DNA binding"/>
    <property type="evidence" value="ECO:0007669"/>
    <property type="project" value="TreeGrafter"/>
</dbReference>
<evidence type="ECO:0000313" key="7">
    <source>
        <dbReference type="EMBL" id="XBO41592.1"/>
    </source>
</evidence>
<dbReference type="Gene3D" id="1.10.10.10">
    <property type="entry name" value="Winged helix-like DNA-binding domain superfamily/Winged helix DNA-binding domain"/>
    <property type="match status" value="1"/>
</dbReference>
<dbReference type="SUPFAM" id="SSF46785">
    <property type="entry name" value="Winged helix' DNA-binding domain"/>
    <property type="match status" value="1"/>
</dbReference>
<dbReference type="InterPro" id="IPR036388">
    <property type="entry name" value="WH-like_DNA-bd_sf"/>
</dbReference>
<dbReference type="SUPFAM" id="SSF53850">
    <property type="entry name" value="Periplasmic binding protein-like II"/>
    <property type="match status" value="1"/>
</dbReference>
<evidence type="ECO:0000259" key="6">
    <source>
        <dbReference type="PROSITE" id="PS50931"/>
    </source>
</evidence>
<accession>A0AAU7JMY2</accession>
<dbReference type="GO" id="GO:0010628">
    <property type="term" value="P:positive regulation of gene expression"/>
    <property type="evidence" value="ECO:0007669"/>
    <property type="project" value="TreeGrafter"/>
</dbReference>
<sequence>MNYRQVEVFKAIMDSGSVTGAAAILRISQPAVTKALRLLEFDLGLQLFMRTTKGIAATDEARALYAEVERTYFGMQNLQRFAGGLRDRKQGRVVVTVIPTLSVAWLPLMAARFARTHPGVTLSLYSDNSADAVRLVGSGEIDIGIAQIRSEETNLARRKLFDLEGFAALPAGHRLAAQSSVSPADLADEPIISLGPADEFRRRLAAAMEAAGAHYSSVIDVSLGLTVCAMVEHGLGVGVVDSETARLRADSGVAFRPFAPRLFVPIYMFRQRNRQASGVAEAFSASLQPPPPFRPDEGGAPPGPARRTR</sequence>
<evidence type="ECO:0000256" key="3">
    <source>
        <dbReference type="ARBA" id="ARBA00023125"/>
    </source>
</evidence>
<keyword evidence="2" id="KW-0805">Transcription regulation</keyword>
<feature type="domain" description="HTH lysR-type" evidence="6">
    <location>
        <begin position="1"/>
        <end position="58"/>
    </location>
</feature>
<dbReference type="InterPro" id="IPR000847">
    <property type="entry name" value="LysR_HTH_N"/>
</dbReference>
<keyword evidence="4" id="KW-0804">Transcription</keyword>
<dbReference type="InterPro" id="IPR036390">
    <property type="entry name" value="WH_DNA-bd_sf"/>
</dbReference>
<dbReference type="InterPro" id="IPR005119">
    <property type="entry name" value="LysR_subst-bd"/>
</dbReference>
<dbReference type="AlphaFoldDB" id="A0AAU7JMY2"/>
<dbReference type="Pfam" id="PF03466">
    <property type="entry name" value="LysR_substrate"/>
    <property type="match status" value="1"/>
</dbReference>
<dbReference type="PROSITE" id="PS50931">
    <property type="entry name" value="HTH_LYSR"/>
    <property type="match status" value="1"/>
</dbReference>
<comment type="similarity">
    <text evidence="1">Belongs to the LysR transcriptional regulatory family.</text>
</comment>
<evidence type="ECO:0000256" key="5">
    <source>
        <dbReference type="SAM" id="MobiDB-lite"/>
    </source>
</evidence>
<reference evidence="7" key="1">
    <citation type="submission" date="2024-05" db="EMBL/GenBank/DDBJ databases">
        <authorList>
            <person name="Kim S."/>
            <person name="Heo J."/>
            <person name="Choi H."/>
            <person name="Choi Y."/>
            <person name="Kwon S.-W."/>
            <person name="Kim Y."/>
        </authorList>
    </citation>
    <scope>NUCLEOTIDE SEQUENCE</scope>
    <source>
        <strain evidence="7">KACC 23698</strain>
    </source>
</reference>
<dbReference type="PANTHER" id="PTHR30427:SF1">
    <property type="entry name" value="TRANSCRIPTIONAL ACTIVATOR PROTEIN LYSR"/>
    <property type="match status" value="1"/>
</dbReference>
<gene>
    <name evidence="7" type="ORF">ABEG18_12795</name>
</gene>
<dbReference type="RefSeq" id="WP_406858447.1">
    <property type="nucleotide sequence ID" value="NZ_CP157484.1"/>
</dbReference>
<evidence type="ECO:0000256" key="1">
    <source>
        <dbReference type="ARBA" id="ARBA00009437"/>
    </source>
</evidence>
<dbReference type="EMBL" id="CP157484">
    <property type="protein sequence ID" value="XBO41592.1"/>
    <property type="molecule type" value="Genomic_DNA"/>
</dbReference>
<protein>
    <submittedName>
        <fullName evidence="7">LysR substrate-binding domain-containing protein</fullName>
    </submittedName>
</protein>
<evidence type="ECO:0000256" key="4">
    <source>
        <dbReference type="ARBA" id="ARBA00023163"/>
    </source>
</evidence>
<dbReference type="GO" id="GO:0003700">
    <property type="term" value="F:DNA-binding transcription factor activity"/>
    <property type="evidence" value="ECO:0007669"/>
    <property type="project" value="InterPro"/>
</dbReference>
<name>A0AAU7JMY2_9HYPH</name>
<dbReference type="PANTHER" id="PTHR30427">
    <property type="entry name" value="TRANSCRIPTIONAL ACTIVATOR PROTEIN LYSR"/>
    <property type="match status" value="1"/>
</dbReference>
<evidence type="ECO:0000256" key="2">
    <source>
        <dbReference type="ARBA" id="ARBA00023015"/>
    </source>
</evidence>